<reference evidence="1 2" key="1">
    <citation type="journal article" date="2009" name="Virology">
        <title>Genomic analysis of the smallest giant virus--Feldmannia sp. virus 158.</title>
        <authorList>
            <person name="Schroeder D.C."/>
            <person name="Park Y."/>
            <person name="Yoon H.M."/>
            <person name="Lee Y.S."/>
            <person name="Kang S.W."/>
            <person name="Meints R.H."/>
            <person name="Ivey R.G."/>
            <person name="Choi T.J."/>
        </authorList>
    </citation>
    <scope>NUCLEOTIDE SEQUENCE [LARGE SCALE GENOMIC DNA]</scope>
    <source>
        <strain evidence="1">FsV-158</strain>
    </source>
</reference>
<accession>B5LWN2</accession>
<evidence type="ECO:0000313" key="2">
    <source>
        <dbReference type="Proteomes" id="UP000204092"/>
    </source>
</evidence>
<dbReference type="SUPFAM" id="SSF48403">
    <property type="entry name" value="Ankyrin repeat"/>
    <property type="match status" value="1"/>
</dbReference>
<dbReference type="Proteomes" id="UP000204092">
    <property type="component" value="Segment"/>
</dbReference>
<keyword evidence="2" id="KW-1185">Reference proteome</keyword>
<organism evidence="1 2">
    <name type="scientific">Feldmannia species virus</name>
    <dbReference type="NCBI Taxonomy" id="39420"/>
    <lineage>
        <taxon>Viruses</taxon>
        <taxon>Varidnaviria</taxon>
        <taxon>Bamfordvirae</taxon>
        <taxon>Nucleocytoviricota</taxon>
        <taxon>Megaviricetes</taxon>
        <taxon>Algavirales</taxon>
        <taxon>Phycodnaviridae</taxon>
        <taxon>Phaeovirus</taxon>
        <taxon>Phaeovirus feldmanniae</taxon>
    </lineage>
</organism>
<name>B5LWN2_9PHYC</name>
<dbReference type="RefSeq" id="YP_002154765.1">
    <property type="nucleotide sequence ID" value="NC_011183.1"/>
</dbReference>
<dbReference type="GeneID" id="6804920"/>
<evidence type="ECO:0000313" key="1">
    <source>
        <dbReference type="EMBL" id="ACH46895.1"/>
    </source>
</evidence>
<dbReference type="EMBL" id="EU916176">
    <property type="protein sequence ID" value="ACH46895.1"/>
    <property type="molecule type" value="Genomic_DNA"/>
</dbReference>
<proteinExistence type="predicted"/>
<dbReference type="Gene3D" id="1.25.40.20">
    <property type="entry name" value="Ankyrin repeat-containing domain"/>
    <property type="match status" value="1"/>
</dbReference>
<dbReference type="KEGG" id="vg:6804920"/>
<protein>
    <submittedName>
        <fullName evidence="1">Putative ankyrin repeat protein</fullName>
    </submittedName>
</protein>
<dbReference type="InterPro" id="IPR036770">
    <property type="entry name" value="Ankyrin_rpt-contain_sf"/>
</dbReference>
<sequence>MYLRYRLPYLQDVFRHAEGGRMDLVYMHYESFIPQGDPLGVALRYGNLSIATQLLEDKFVLRSKHLHDAVYSGKPMVVRWVRENGLTFEKDHSPGVSWLMYCARASNVGVAREVALDDHDINRRDAFATTALGYSLMRPDTHYNLGMTRFLISHGADETMRNSVFNYGGSAACYMSNVLRTREAVYLVHELEFKRSRLKKEVKTPCVVS</sequence>